<dbReference type="GO" id="GO:0006351">
    <property type="term" value="P:DNA-templated transcription"/>
    <property type="evidence" value="ECO:0007669"/>
    <property type="project" value="InterPro"/>
</dbReference>
<dbReference type="CDD" id="cd12148">
    <property type="entry name" value="fungal_TF_MHR"/>
    <property type="match status" value="1"/>
</dbReference>
<dbReference type="InterPro" id="IPR001138">
    <property type="entry name" value="Zn2Cys6_DnaBD"/>
</dbReference>
<dbReference type="GO" id="GO:0000435">
    <property type="term" value="P:positive regulation of transcription from RNA polymerase II promoter by galactose"/>
    <property type="evidence" value="ECO:0007669"/>
    <property type="project" value="TreeGrafter"/>
</dbReference>
<dbReference type="Pfam" id="PF04082">
    <property type="entry name" value="Fungal_trans"/>
    <property type="match status" value="1"/>
</dbReference>
<evidence type="ECO:0000256" key="3">
    <source>
        <dbReference type="ARBA" id="ARBA00023163"/>
    </source>
</evidence>
<keyword evidence="8" id="KW-1185">Reference proteome</keyword>
<feature type="domain" description="Zn(2)-C6 fungal-type" evidence="6">
    <location>
        <begin position="17"/>
        <end position="48"/>
    </location>
</feature>
<dbReference type="Proteomes" id="UP001243330">
    <property type="component" value="Unassembled WGS sequence"/>
</dbReference>
<evidence type="ECO:0000313" key="8">
    <source>
        <dbReference type="Proteomes" id="UP001243330"/>
    </source>
</evidence>
<keyword evidence="4" id="KW-0539">Nucleus</keyword>
<dbReference type="PANTHER" id="PTHR47424:SF9">
    <property type="entry name" value="TAH-2"/>
    <property type="match status" value="1"/>
</dbReference>
<comment type="caution">
    <text evidence="7">The sequence shown here is derived from an EMBL/GenBank/DDBJ whole genome shotgun (WGS) entry which is preliminary data.</text>
</comment>
<dbReference type="GO" id="GO:0000978">
    <property type="term" value="F:RNA polymerase II cis-regulatory region sequence-specific DNA binding"/>
    <property type="evidence" value="ECO:0007669"/>
    <property type="project" value="TreeGrafter"/>
</dbReference>
<keyword evidence="1" id="KW-0479">Metal-binding</keyword>
<dbReference type="AlphaFoldDB" id="A0AAD9AJD9"/>
<feature type="compositionally biased region" description="Basic and acidic residues" evidence="5">
    <location>
        <begin position="48"/>
        <end position="60"/>
    </location>
</feature>
<dbReference type="Pfam" id="PF00172">
    <property type="entry name" value="Zn_clus"/>
    <property type="match status" value="1"/>
</dbReference>
<name>A0AAD9AJD9_9PEZI</name>
<evidence type="ECO:0000256" key="1">
    <source>
        <dbReference type="ARBA" id="ARBA00022723"/>
    </source>
</evidence>
<gene>
    <name evidence="7" type="ORF">CCHR01_08927</name>
</gene>
<dbReference type="InterPro" id="IPR007219">
    <property type="entry name" value="XnlR_reg_dom"/>
</dbReference>
<dbReference type="InterPro" id="IPR036864">
    <property type="entry name" value="Zn2-C6_fun-type_DNA-bd_sf"/>
</dbReference>
<evidence type="ECO:0000313" key="7">
    <source>
        <dbReference type="EMBL" id="KAK1848465.1"/>
    </source>
</evidence>
<dbReference type="PROSITE" id="PS50048">
    <property type="entry name" value="ZN2_CY6_FUNGAL_2"/>
    <property type="match status" value="1"/>
</dbReference>
<proteinExistence type="predicted"/>
<dbReference type="GO" id="GO:0005634">
    <property type="term" value="C:nucleus"/>
    <property type="evidence" value="ECO:0007669"/>
    <property type="project" value="TreeGrafter"/>
</dbReference>
<dbReference type="PROSITE" id="PS00463">
    <property type="entry name" value="ZN2_CY6_FUNGAL_1"/>
    <property type="match status" value="1"/>
</dbReference>
<feature type="compositionally biased region" description="Polar residues" evidence="5">
    <location>
        <begin position="92"/>
        <end position="103"/>
    </location>
</feature>
<dbReference type="SMART" id="SM00066">
    <property type="entry name" value="GAL4"/>
    <property type="match status" value="1"/>
</dbReference>
<keyword evidence="3" id="KW-0804">Transcription</keyword>
<dbReference type="GO" id="GO:0000981">
    <property type="term" value="F:DNA-binding transcription factor activity, RNA polymerase II-specific"/>
    <property type="evidence" value="ECO:0007669"/>
    <property type="project" value="InterPro"/>
</dbReference>
<dbReference type="GO" id="GO:0008270">
    <property type="term" value="F:zinc ion binding"/>
    <property type="evidence" value="ECO:0007669"/>
    <property type="project" value="InterPro"/>
</dbReference>
<feature type="compositionally biased region" description="Polar residues" evidence="5">
    <location>
        <begin position="65"/>
        <end position="78"/>
    </location>
</feature>
<keyword evidence="2" id="KW-0805">Transcription regulation</keyword>
<evidence type="ECO:0000256" key="4">
    <source>
        <dbReference type="ARBA" id="ARBA00023242"/>
    </source>
</evidence>
<sequence length="628" mass="68989">MGRPPVRPEDRKRSAKACIACRSTKKRCDGGSPCLPCVNRGNEASCEYSERARTRRRTDQRQATPGSLESRSDGPSSPRQRRAKPTSRSRDANSNARDLNKSSAPPGPRPVMMHTCSGEKVFVGNASAISFLQFLRGSLSNVLGSNGFTTSHNGHRMFEAQVPLQQPDGFQDDMSDGEKLELIQLFLDASSGLLDLFDKSEIDTLVDATHPREKSVSSSSTGFATDIEGRVCLYMMIAIGAQCRGRPEDMPKAFQYFSQARTLSFQGFLTDLTLNMARGFVLMAFYMFGACRRNAAFMYLGVATKAASVLGLHMSDQFQSLSEAERSLRIVEKLTDKGHLGLEVAEDFLEEIRDWSSNLPLALRQGLRHASARARPSSDRETTIGNIHVACTYYFGIITTTREFLIQHIMPQIDGRVEAGMVTDGCLVSEDNEKTAELAKVCVDAAAYMAEMCSDALDTGVIMGNMCILKAWLFAAGLILGFSLLDQDTGPNNRAAFRNTLRVLDFLGRLSPQAGQYHRVLTSFSHALETYRNHSAHGRDKSAAPYVERLLSINTSSSPESSRHDAGTRIHARDHNYNMHAGATVATENLLTSQLDLGTLDFGGEDLILSLLWEDDNGLGLDGTMAIY</sequence>
<protein>
    <recommendedName>
        <fullName evidence="6">Zn(2)-C6 fungal-type domain-containing protein</fullName>
    </recommendedName>
</protein>
<dbReference type="InterPro" id="IPR051127">
    <property type="entry name" value="Fungal_SecMet_Regulators"/>
</dbReference>
<dbReference type="Gene3D" id="4.10.240.10">
    <property type="entry name" value="Zn(2)-C6 fungal-type DNA-binding domain"/>
    <property type="match status" value="1"/>
</dbReference>
<dbReference type="EMBL" id="JAQOWY010000171">
    <property type="protein sequence ID" value="KAK1848465.1"/>
    <property type="molecule type" value="Genomic_DNA"/>
</dbReference>
<evidence type="ECO:0000259" key="6">
    <source>
        <dbReference type="PROSITE" id="PS50048"/>
    </source>
</evidence>
<dbReference type="CDD" id="cd00067">
    <property type="entry name" value="GAL4"/>
    <property type="match status" value="1"/>
</dbReference>
<evidence type="ECO:0000256" key="5">
    <source>
        <dbReference type="SAM" id="MobiDB-lite"/>
    </source>
</evidence>
<dbReference type="PANTHER" id="PTHR47424">
    <property type="entry name" value="REGULATORY PROTEIN GAL4"/>
    <property type="match status" value="1"/>
</dbReference>
<reference evidence="7" key="1">
    <citation type="submission" date="2023-01" db="EMBL/GenBank/DDBJ databases">
        <title>Colletotrichum chrysophilum M932 genome sequence.</title>
        <authorList>
            <person name="Baroncelli R."/>
        </authorList>
    </citation>
    <scope>NUCLEOTIDE SEQUENCE</scope>
    <source>
        <strain evidence="7">M932</strain>
    </source>
</reference>
<organism evidence="7 8">
    <name type="scientific">Colletotrichum chrysophilum</name>
    <dbReference type="NCBI Taxonomy" id="1836956"/>
    <lineage>
        <taxon>Eukaryota</taxon>
        <taxon>Fungi</taxon>
        <taxon>Dikarya</taxon>
        <taxon>Ascomycota</taxon>
        <taxon>Pezizomycotina</taxon>
        <taxon>Sordariomycetes</taxon>
        <taxon>Hypocreomycetidae</taxon>
        <taxon>Glomerellales</taxon>
        <taxon>Glomerellaceae</taxon>
        <taxon>Colletotrichum</taxon>
        <taxon>Colletotrichum gloeosporioides species complex</taxon>
    </lineage>
</organism>
<feature type="region of interest" description="Disordered" evidence="5">
    <location>
        <begin position="24"/>
        <end position="112"/>
    </location>
</feature>
<evidence type="ECO:0000256" key="2">
    <source>
        <dbReference type="ARBA" id="ARBA00023015"/>
    </source>
</evidence>
<dbReference type="SUPFAM" id="SSF57701">
    <property type="entry name" value="Zn2/Cys6 DNA-binding domain"/>
    <property type="match status" value="1"/>
</dbReference>
<accession>A0AAD9AJD9</accession>